<gene>
    <name evidence="2" type="ORF">SAMN05660991_03509</name>
</gene>
<evidence type="ECO:0000313" key="3">
    <source>
        <dbReference type="Proteomes" id="UP000198960"/>
    </source>
</evidence>
<dbReference type="GO" id="GO:0016301">
    <property type="term" value="F:kinase activity"/>
    <property type="evidence" value="ECO:0007669"/>
    <property type="project" value="UniProtKB-KW"/>
</dbReference>
<dbReference type="STRING" id="673521.SAMN05660991_03509"/>
<dbReference type="SUPFAM" id="SSF56112">
    <property type="entry name" value="Protein kinase-like (PK-like)"/>
    <property type="match status" value="1"/>
</dbReference>
<keyword evidence="2" id="KW-0418">Kinase</keyword>
<dbReference type="InterPro" id="IPR025111">
    <property type="entry name" value="DUF4032"/>
</dbReference>
<protein>
    <submittedName>
        <fullName evidence="2">Lipopolysaccharide kinase (Kdo/WaaP) family protein</fullName>
    </submittedName>
</protein>
<sequence length="417" mass="47220">MPGTRERALRYLFRPPATDGAALLALPWHRPLEEWDPALTIDVPQRGISRHVVRFVAAEGHVYALKEIAESLARHEYALLSQFEEEGLPAVSVLGICVDRPGDQQAILVTRYLEYSMSYRYLFSRPRGDHSAEQLLDTMVVLLVRLHLAGIFWGDCSLSNTLFRLDAGTLAAYLVDAETVDRQPSLSPGRRLYDVELARERVGAELLDLQYGGLLPEGIDPIEVSESLPQRYAVLWEEVTREEVFSREEQRYRVAERLQRLNDLGFDVGEVELLDTPEGVRLRVETRVSEPGGNRRELFRLTGLEVQERQARRLLNDIRAFRAYLEQKTGGPVRETVAAHQWLAEVYQPVVDAIPPELAGRLAPAEVFHEVLEHRWFLSERAGRDVGTSTAARSYVATVLPRTPEELTTPSVIAKRP</sequence>
<evidence type="ECO:0000259" key="1">
    <source>
        <dbReference type="Pfam" id="PF13224"/>
    </source>
</evidence>
<proteinExistence type="predicted"/>
<dbReference type="Pfam" id="PF13224">
    <property type="entry name" value="DUF4032"/>
    <property type="match status" value="1"/>
</dbReference>
<keyword evidence="3" id="KW-1185">Reference proteome</keyword>
<organism evidence="2 3">
    <name type="scientific">Trujillonella endophytica</name>
    <dbReference type="NCBI Taxonomy" id="673521"/>
    <lineage>
        <taxon>Bacteria</taxon>
        <taxon>Bacillati</taxon>
        <taxon>Actinomycetota</taxon>
        <taxon>Actinomycetes</taxon>
        <taxon>Geodermatophilales</taxon>
        <taxon>Geodermatophilaceae</taxon>
        <taxon>Trujillonella</taxon>
    </lineage>
</organism>
<name>A0A1H8VH02_9ACTN</name>
<reference evidence="3" key="1">
    <citation type="submission" date="2016-10" db="EMBL/GenBank/DDBJ databases">
        <authorList>
            <person name="Varghese N."/>
            <person name="Submissions S."/>
        </authorList>
    </citation>
    <scope>NUCLEOTIDE SEQUENCE [LARGE SCALE GENOMIC DNA]</scope>
    <source>
        <strain evidence="3">DSM 45413</strain>
    </source>
</reference>
<dbReference type="Pfam" id="PF06293">
    <property type="entry name" value="Kdo"/>
    <property type="match status" value="1"/>
</dbReference>
<feature type="domain" description="DUF4032" evidence="1">
    <location>
        <begin position="235"/>
        <end position="400"/>
    </location>
</feature>
<dbReference type="AlphaFoldDB" id="A0A1H8VH02"/>
<dbReference type="RefSeq" id="WP_244524758.1">
    <property type="nucleotide sequence ID" value="NZ_FOEE01000012.1"/>
</dbReference>
<keyword evidence="2" id="KW-0808">Transferase</keyword>
<accession>A0A1H8VH02</accession>
<dbReference type="InterPro" id="IPR011009">
    <property type="entry name" value="Kinase-like_dom_sf"/>
</dbReference>
<dbReference type="EMBL" id="FOEE01000012">
    <property type="protein sequence ID" value="SEP14487.1"/>
    <property type="molecule type" value="Genomic_DNA"/>
</dbReference>
<evidence type="ECO:0000313" key="2">
    <source>
        <dbReference type="EMBL" id="SEP14487.1"/>
    </source>
</evidence>
<dbReference type="Proteomes" id="UP000198960">
    <property type="component" value="Unassembled WGS sequence"/>
</dbReference>